<dbReference type="RefSeq" id="WP_013692468.1">
    <property type="nucleotide sequence ID" value="NC_015379.1"/>
</dbReference>
<dbReference type="AlphaFoldDB" id="F2KE17"/>
<reference key="2">
    <citation type="submission" date="2011-03" db="EMBL/GenBank/DDBJ databases">
        <title>Complete Genome Sequence of a beneficial plant roots-associated bacterium Pseudomonas brassicacearum.</title>
        <authorList>
            <person name="Ortet P."/>
            <person name="Barakat M."/>
            <person name="Lalaouna D."/>
            <person name="Fochesato S."/>
            <person name="Barbe V."/>
            <person name="Santaella C."/>
            <person name="Heulin T."/>
            <person name="Achouak W."/>
        </authorList>
    </citation>
    <scope>NUCLEOTIDE SEQUENCE</scope>
    <source>
        <strain>NFM421</strain>
    </source>
</reference>
<dbReference type="KEGG" id="pba:PSEBR_m438"/>
<name>F2KE17_PSEBN</name>
<gene>
    <name evidence="1" type="ORF">PSEBR_m438</name>
</gene>
<reference evidence="1 2" key="1">
    <citation type="journal article" date="2011" name="J. Bacteriol.">
        <title>Complete genome sequence of a beneficial plant root-associated bacterium, Pseudomonas brassicacearum.</title>
        <authorList>
            <person name="Ortet P."/>
            <person name="Barakat M."/>
            <person name="Lalaouna D."/>
            <person name="Fochesato S."/>
            <person name="Barbe V."/>
            <person name="Vacherie B."/>
            <person name="Santaella C."/>
            <person name="Heulin T."/>
            <person name="Achouak W."/>
        </authorList>
    </citation>
    <scope>NUCLEOTIDE SEQUENCE [LARGE SCALE GENOMIC DNA]</scope>
    <source>
        <strain evidence="1 2">NFM421</strain>
    </source>
</reference>
<protein>
    <submittedName>
        <fullName evidence="1">Uncharacterized protein</fullName>
    </submittedName>
</protein>
<dbReference type="Proteomes" id="UP000006692">
    <property type="component" value="Chromosome"/>
</dbReference>
<accession>F2KE17</accession>
<organism evidence="1 2">
    <name type="scientific">Pseudomonas brassicacearum (strain NFM421)</name>
    <dbReference type="NCBI Taxonomy" id="994484"/>
    <lineage>
        <taxon>Bacteria</taxon>
        <taxon>Pseudomonadati</taxon>
        <taxon>Pseudomonadota</taxon>
        <taxon>Gammaproteobacteria</taxon>
        <taxon>Pseudomonadales</taxon>
        <taxon>Pseudomonadaceae</taxon>
        <taxon>Pseudomonas</taxon>
    </lineage>
</organism>
<sequence length="221" mass="26038">MSDFIYRFRPVNRLLNEDGTSGELDSQYIFFASPEKLNDPLEGYKDIYFCGDKIVWRNLIKHYLRCLIDSCLDYLCSEKGAMPNKNIGVFTTARSVPEPLNELNAFIFKRLTSEPSIEEFISKLATDRKVRRWELFGYIQSLHIHFLDVTFEVLHERGMSPDKLDYLSRGRPQRLAQIQKNISTIIADSNITKEQELVFKKRHQINNEHQFLFCWMGLFQI</sequence>
<dbReference type="HOGENOM" id="CLU_1249746_0_0_6"/>
<dbReference type="STRING" id="994484.PSEBR_m438"/>
<evidence type="ECO:0000313" key="2">
    <source>
        <dbReference type="Proteomes" id="UP000006692"/>
    </source>
</evidence>
<evidence type="ECO:0000313" key="1">
    <source>
        <dbReference type="EMBL" id="AEA67494.1"/>
    </source>
</evidence>
<proteinExistence type="predicted"/>
<dbReference type="EMBL" id="CP002585">
    <property type="protein sequence ID" value="AEA67494.1"/>
    <property type="molecule type" value="Genomic_DNA"/>
</dbReference>